<evidence type="ECO:0000256" key="4">
    <source>
        <dbReference type="RuleBase" id="RU003901"/>
    </source>
</evidence>
<dbReference type="SMART" id="SM00322">
    <property type="entry name" value="KH"/>
    <property type="match status" value="1"/>
</dbReference>
<keyword evidence="9" id="KW-1185">Reference proteome</keyword>
<dbReference type="PROSITE" id="PS50084">
    <property type="entry name" value="KH_TYPE_1"/>
    <property type="match status" value="1"/>
</dbReference>
<dbReference type="Proteomes" id="UP001164746">
    <property type="component" value="Chromosome 9"/>
</dbReference>
<evidence type="ECO:0000259" key="6">
    <source>
        <dbReference type="SMART" id="SM00322"/>
    </source>
</evidence>
<dbReference type="InterPro" id="IPR012340">
    <property type="entry name" value="NA-bd_OB-fold"/>
</dbReference>
<feature type="region of interest" description="Disordered" evidence="5">
    <location>
        <begin position="243"/>
        <end position="311"/>
    </location>
</feature>
<dbReference type="CDD" id="cd22408">
    <property type="entry name" value="KH-I_Vigilin_rpt4"/>
    <property type="match status" value="1"/>
</dbReference>
<feature type="domain" description="K Homology" evidence="6">
    <location>
        <begin position="317"/>
        <end position="385"/>
    </location>
</feature>
<feature type="region of interest" description="Disordered" evidence="5">
    <location>
        <begin position="187"/>
        <end position="223"/>
    </location>
</feature>
<dbReference type="SUPFAM" id="SSF54791">
    <property type="entry name" value="Eukaryotic type KH-domain (KH-domain type I)"/>
    <property type="match status" value="1"/>
</dbReference>
<feature type="compositionally biased region" description="Polar residues" evidence="5">
    <location>
        <begin position="916"/>
        <end position="955"/>
    </location>
</feature>
<feature type="compositionally biased region" description="Basic residues" evidence="5">
    <location>
        <begin position="258"/>
        <end position="268"/>
    </location>
</feature>
<feature type="compositionally biased region" description="Basic and acidic residues" evidence="5">
    <location>
        <begin position="278"/>
        <end position="289"/>
    </location>
</feature>
<dbReference type="SMART" id="SM00955">
    <property type="entry name" value="RNB"/>
    <property type="match status" value="1"/>
</dbReference>
<evidence type="ECO:0000256" key="3">
    <source>
        <dbReference type="PROSITE-ProRule" id="PRU00117"/>
    </source>
</evidence>
<reference evidence="8" key="1">
    <citation type="submission" date="2022-11" db="EMBL/GenBank/DDBJ databases">
        <title>Centuries of genome instability and evolution in soft-shell clam transmissible cancer (bioRxiv).</title>
        <authorList>
            <person name="Hart S.F.M."/>
            <person name="Yonemitsu M.A."/>
            <person name="Giersch R.M."/>
            <person name="Beal B.F."/>
            <person name="Arriagada G."/>
            <person name="Davis B.W."/>
            <person name="Ostrander E.A."/>
            <person name="Goff S.P."/>
            <person name="Metzger M.J."/>
        </authorList>
    </citation>
    <scope>NUCLEOTIDE SEQUENCE</scope>
    <source>
        <strain evidence="8">MELC-2E11</strain>
        <tissue evidence="8">Siphon/mantle</tissue>
    </source>
</reference>
<dbReference type="InterPro" id="IPR004088">
    <property type="entry name" value="KH_dom_type_1"/>
</dbReference>
<dbReference type="InterPro" id="IPR001900">
    <property type="entry name" value="RNase_II/R"/>
</dbReference>
<keyword evidence="2 3" id="KW-0694">RNA-binding</keyword>
<feature type="compositionally biased region" description="Polar residues" evidence="5">
    <location>
        <begin position="530"/>
        <end position="554"/>
    </location>
</feature>
<feature type="compositionally biased region" description="Basic and acidic residues" evidence="5">
    <location>
        <begin position="108"/>
        <end position="125"/>
    </location>
</feature>
<dbReference type="PANTHER" id="PTHR23355:SF9">
    <property type="entry name" value="DIS3-LIKE EXONUCLEASE 2"/>
    <property type="match status" value="1"/>
</dbReference>
<feature type="compositionally biased region" description="Basic and acidic residues" evidence="5">
    <location>
        <begin position="412"/>
        <end position="423"/>
    </location>
</feature>
<organism evidence="8 9">
    <name type="scientific">Mya arenaria</name>
    <name type="common">Soft-shell clam</name>
    <dbReference type="NCBI Taxonomy" id="6604"/>
    <lineage>
        <taxon>Eukaryota</taxon>
        <taxon>Metazoa</taxon>
        <taxon>Spiralia</taxon>
        <taxon>Lophotrochozoa</taxon>
        <taxon>Mollusca</taxon>
        <taxon>Bivalvia</taxon>
        <taxon>Autobranchia</taxon>
        <taxon>Heteroconchia</taxon>
        <taxon>Euheterodonta</taxon>
        <taxon>Imparidentia</taxon>
        <taxon>Neoheterodontei</taxon>
        <taxon>Myida</taxon>
        <taxon>Myoidea</taxon>
        <taxon>Myidae</taxon>
        <taxon>Mya</taxon>
    </lineage>
</organism>
<dbReference type="InterPro" id="IPR033771">
    <property type="entry name" value="Rrp44_CSD1"/>
</dbReference>
<dbReference type="Gene3D" id="2.40.50.690">
    <property type="match status" value="1"/>
</dbReference>
<feature type="region of interest" description="Disordered" evidence="5">
    <location>
        <begin position="57"/>
        <end position="95"/>
    </location>
</feature>
<evidence type="ECO:0000256" key="1">
    <source>
        <dbReference type="ARBA" id="ARBA00005785"/>
    </source>
</evidence>
<dbReference type="InterPro" id="IPR004087">
    <property type="entry name" value="KH_dom"/>
</dbReference>
<feature type="domain" description="RNB" evidence="7">
    <location>
        <begin position="688"/>
        <end position="895"/>
    </location>
</feature>
<dbReference type="InterPro" id="IPR036612">
    <property type="entry name" value="KH_dom_type_1_sf"/>
</dbReference>
<feature type="region of interest" description="Disordered" evidence="5">
    <location>
        <begin position="896"/>
        <end position="955"/>
    </location>
</feature>
<feature type="region of interest" description="Disordered" evidence="5">
    <location>
        <begin position="524"/>
        <end position="575"/>
    </location>
</feature>
<dbReference type="Gene3D" id="3.30.1370.10">
    <property type="entry name" value="K Homology domain, type 1"/>
    <property type="match status" value="1"/>
</dbReference>
<feature type="region of interest" description="Disordered" evidence="5">
    <location>
        <begin position="108"/>
        <end position="128"/>
    </location>
</feature>
<name>A0ABY7EXT4_MYAAR</name>
<dbReference type="PROSITE" id="PS01175">
    <property type="entry name" value="RIBONUCLEASE_II"/>
    <property type="match status" value="1"/>
</dbReference>
<accession>A0ABY7EXT4</accession>
<feature type="region of interest" description="Disordered" evidence="5">
    <location>
        <begin position="402"/>
        <end position="426"/>
    </location>
</feature>
<evidence type="ECO:0000256" key="5">
    <source>
        <dbReference type="SAM" id="MobiDB-lite"/>
    </source>
</evidence>
<gene>
    <name evidence="8" type="ORF">MAR_004790</name>
</gene>
<evidence type="ECO:0000313" key="8">
    <source>
        <dbReference type="EMBL" id="WAR14685.1"/>
    </source>
</evidence>
<comment type="similarity">
    <text evidence="1 4">Belongs to the RNR ribonuclease family.</text>
</comment>
<dbReference type="SUPFAM" id="SSF50249">
    <property type="entry name" value="Nucleic acid-binding proteins"/>
    <property type="match status" value="2"/>
</dbReference>
<dbReference type="InterPro" id="IPR022966">
    <property type="entry name" value="RNase_II/R_CS"/>
</dbReference>
<dbReference type="EMBL" id="CP111020">
    <property type="protein sequence ID" value="WAR14685.1"/>
    <property type="molecule type" value="Genomic_DNA"/>
</dbReference>
<dbReference type="InterPro" id="IPR050180">
    <property type="entry name" value="RNR_Ribonuclease"/>
</dbReference>
<feature type="compositionally biased region" description="Basic residues" evidence="5">
    <location>
        <begin position="67"/>
        <end position="76"/>
    </location>
</feature>
<proteinExistence type="inferred from homology"/>
<evidence type="ECO:0000256" key="2">
    <source>
        <dbReference type="ARBA" id="ARBA00022884"/>
    </source>
</evidence>
<feature type="compositionally biased region" description="Basic and acidic residues" evidence="5">
    <location>
        <begin position="897"/>
        <end position="906"/>
    </location>
</feature>
<evidence type="ECO:0000259" key="7">
    <source>
        <dbReference type="SMART" id="SM00955"/>
    </source>
</evidence>
<dbReference type="Pfam" id="PF17216">
    <property type="entry name" value="Rrp44_CSD1"/>
    <property type="match status" value="1"/>
</dbReference>
<evidence type="ECO:0000313" key="9">
    <source>
        <dbReference type="Proteomes" id="UP001164746"/>
    </source>
</evidence>
<dbReference type="PANTHER" id="PTHR23355">
    <property type="entry name" value="RIBONUCLEASE"/>
    <property type="match status" value="1"/>
</dbReference>
<sequence length="955" mass="107144">MAEEASKPISTVSDSLLESVLVKSPIGSVENHGAISDKEKELIADALKDLRRFKHYEEDIEDDPSSKKHSQKKGNPHSKVVEDSGKSGSKNLSDYVNAEMAELTLELKMKEKHEKEKDTGHSVEHGRKKIASISEDMQSEFLESYKDMCSNIAKKAENVDVHEMKSNPFEHGADKNVMKDVVREVAHDDASPALGSYSQLLRTMGRQDQKSPRSKNQRMREEVEALEAALHAAVPELAMYEDKAQMSSSSSDMIQPSRNKKKKDRKAKNQNQQPESHPQGERVDSRPDSGNRQGKKKKQKYPQEPAFYRQPALPVHEETTMEVTVPKAEHMFVVGPQGQHLSDILKLTGVTITVPPFNSPLDKVVLKGGYQQLSRAFDMMISKSQEAQKAFLQGYIPGQMSGQCQRGKKGQRPKEGETFHVNDDGLDLDVNTEGPIRINPKNYEEGYVPHPDGVSDILIGSFKHRNRALNGDVVAVEIFGEGDWKFNKEELAGYELDLKAHEKVHSDDEVLIEAEEIVEIADKGKADANQPDTSSQTVENSDQKLKTGSSTPSKTPKKERHSKGEKSKECNFSPSKRYTSLNDVMSVESPLKKHFGSDKGKEQYRQMLQRTGKVVAIIEEKHSRACTGQIRPMLDKYCGLGEAGEIEPETEGMLIENGVDFEEFPQQAIDCLPQNLPWSIPEEEFEEREDFRKCCIFTIDPATARDLDDALSCEDLGNGRYKVGVHIADVSYFVEEGTVLDNIAGLRSTSVYLVHKIEEEWFGRSIIRSCVKLAYDHAQGFIEEPDRAWKPEELPQISEGFTVEDIKKRVLNLHKRSLLNYSGDDDYASARMQVLVALCAKPMQNARYFCTGCIDDESLYHHYALNVPLYTHFTSPIRRYPDILVHRLLAASLDGRASGRESHEPNEETSLEDQVASLNLEDNNGLVTENSASQQDSCETSQLTEKPSENVSSES</sequence>
<dbReference type="Pfam" id="PF00013">
    <property type="entry name" value="KH_1"/>
    <property type="match status" value="1"/>
</dbReference>
<protein>
    <submittedName>
        <fullName evidence="8">DI3L2-like protein</fullName>
    </submittedName>
</protein>
<dbReference type="Pfam" id="PF00773">
    <property type="entry name" value="RNB"/>
    <property type="match status" value="2"/>
</dbReference>